<dbReference type="InterPro" id="IPR003352">
    <property type="entry name" value="PTS_EIIC"/>
</dbReference>
<feature type="transmembrane region" description="Helical" evidence="8">
    <location>
        <begin position="81"/>
        <end position="101"/>
    </location>
</feature>
<dbReference type="EMBL" id="JACHHF010000002">
    <property type="protein sequence ID" value="MBB5175530.1"/>
    <property type="molecule type" value="Genomic_DNA"/>
</dbReference>
<keyword evidence="2" id="KW-0813">Transport</keyword>
<dbReference type="GO" id="GO:0008982">
    <property type="term" value="F:protein-N(PI)-phosphohistidine-sugar phosphotransferase activity"/>
    <property type="evidence" value="ECO:0007669"/>
    <property type="project" value="InterPro"/>
</dbReference>
<keyword evidence="7 8" id="KW-0472">Membrane</keyword>
<evidence type="ECO:0000313" key="11">
    <source>
        <dbReference type="Proteomes" id="UP000579136"/>
    </source>
</evidence>
<organism evidence="10 11">
    <name type="scientific">Nosocomiicoccus ampullae</name>
    <dbReference type="NCBI Taxonomy" id="489910"/>
    <lineage>
        <taxon>Bacteria</taxon>
        <taxon>Bacillati</taxon>
        <taxon>Bacillota</taxon>
        <taxon>Bacilli</taxon>
        <taxon>Bacillales</taxon>
        <taxon>Staphylococcaceae</taxon>
        <taxon>Nosocomiicoccus</taxon>
    </lineage>
</organism>
<feature type="transmembrane region" description="Helical" evidence="8">
    <location>
        <begin position="56"/>
        <end position="75"/>
    </location>
</feature>
<dbReference type="GO" id="GO:0005886">
    <property type="term" value="C:plasma membrane"/>
    <property type="evidence" value="ECO:0007669"/>
    <property type="project" value="UniProtKB-SubCell"/>
</dbReference>
<dbReference type="Proteomes" id="UP000579136">
    <property type="component" value="Unassembled WGS sequence"/>
</dbReference>
<evidence type="ECO:0000256" key="7">
    <source>
        <dbReference type="ARBA" id="ARBA00023136"/>
    </source>
</evidence>
<keyword evidence="3" id="KW-1003">Cell membrane</keyword>
<reference evidence="10 11" key="1">
    <citation type="submission" date="2020-08" db="EMBL/GenBank/DDBJ databases">
        <title>Genomic Encyclopedia of Type Strains, Phase IV (KMG-IV): sequencing the most valuable type-strain genomes for metagenomic binning, comparative biology and taxonomic classification.</title>
        <authorList>
            <person name="Goeker M."/>
        </authorList>
    </citation>
    <scope>NUCLEOTIDE SEQUENCE [LARGE SCALE GENOMIC DNA]</scope>
    <source>
        <strain evidence="10 11">DSM 19163</strain>
    </source>
</reference>
<keyword evidence="5 8" id="KW-0812">Transmembrane</keyword>
<dbReference type="Pfam" id="PF13303">
    <property type="entry name" value="PTS_EIIC_2"/>
    <property type="match status" value="1"/>
</dbReference>
<evidence type="ECO:0000256" key="4">
    <source>
        <dbReference type="ARBA" id="ARBA00022597"/>
    </source>
</evidence>
<evidence type="ECO:0000256" key="6">
    <source>
        <dbReference type="ARBA" id="ARBA00022989"/>
    </source>
</evidence>
<name>A0A9Q2CYR7_9STAP</name>
<keyword evidence="6 8" id="KW-1133">Transmembrane helix</keyword>
<feature type="transmembrane region" description="Helical" evidence="8">
    <location>
        <begin position="313"/>
        <end position="337"/>
    </location>
</feature>
<dbReference type="RefSeq" id="WP_183672951.1">
    <property type="nucleotide sequence ID" value="NZ_CBCRYX010000001.1"/>
</dbReference>
<keyword evidence="11" id="KW-1185">Reference proteome</keyword>
<protein>
    <recommendedName>
        <fullName evidence="9">Phosphotransferase system EIIC domain-containing protein</fullName>
    </recommendedName>
</protein>
<dbReference type="AlphaFoldDB" id="A0A9Q2CYR7"/>
<keyword evidence="4" id="KW-0762">Sugar transport</keyword>
<accession>A0A9Q2CYR7</accession>
<feature type="transmembrane region" description="Helical" evidence="8">
    <location>
        <begin position="20"/>
        <end position="44"/>
    </location>
</feature>
<feature type="domain" description="Phosphotransferase system EIIC" evidence="9">
    <location>
        <begin position="18"/>
        <end position="349"/>
    </location>
</feature>
<sequence>MSEAVANEKLTPKKFLFNVLNGVALAIVVGLIPNAILGGLFGYLSQYANIFQILQNVVVGIQFTIPVLTGVLIAMNFNLNPMATVTIGTASFVGSGAAVFTENGWILTGIGDLINTMITAAIAVGIMLIVKDRFGSLSIILIPIVVGGISGLLGILLLPYVNTITVGLGVLINNITSAQPIIMAILLSVAFAIIIISPVSTAAIAYAIGISGLAAGAAGVGVASTAIVLFIGTLRVNKIGVPIAIILGAMKMMMPNLIRYPILLVPVISNAIVSGFVAGLINLPGTPQSAGFGVAGLIGPIQSLQEMTGATGFNVLLVIIAYFIVPIIFGVLFHFLYTRVLKLYSEEIYVFESE</sequence>
<proteinExistence type="predicted"/>
<feature type="transmembrane region" description="Helical" evidence="8">
    <location>
        <begin position="113"/>
        <end position="130"/>
    </location>
</feature>
<evidence type="ECO:0000313" key="10">
    <source>
        <dbReference type="EMBL" id="MBB5175530.1"/>
    </source>
</evidence>
<feature type="transmembrane region" description="Helical" evidence="8">
    <location>
        <begin position="181"/>
        <end position="208"/>
    </location>
</feature>
<evidence type="ECO:0000256" key="8">
    <source>
        <dbReference type="SAM" id="Phobius"/>
    </source>
</evidence>
<comment type="subcellular location">
    <subcellularLocation>
        <location evidence="1">Cell membrane</location>
        <topology evidence="1">Multi-pass membrane protein</topology>
    </subcellularLocation>
</comment>
<comment type="caution">
    <text evidence="10">The sequence shown here is derived from an EMBL/GenBank/DDBJ whole genome shotgun (WGS) entry which is preliminary data.</text>
</comment>
<feature type="transmembrane region" description="Helical" evidence="8">
    <location>
        <begin position="257"/>
        <end position="281"/>
    </location>
</feature>
<dbReference type="GO" id="GO:0009401">
    <property type="term" value="P:phosphoenolpyruvate-dependent sugar phosphotransferase system"/>
    <property type="evidence" value="ECO:0007669"/>
    <property type="project" value="InterPro"/>
</dbReference>
<evidence type="ECO:0000256" key="3">
    <source>
        <dbReference type="ARBA" id="ARBA00022475"/>
    </source>
</evidence>
<evidence type="ECO:0000256" key="2">
    <source>
        <dbReference type="ARBA" id="ARBA00022448"/>
    </source>
</evidence>
<feature type="transmembrane region" description="Helical" evidence="8">
    <location>
        <begin position="136"/>
        <end position="161"/>
    </location>
</feature>
<evidence type="ECO:0000256" key="1">
    <source>
        <dbReference type="ARBA" id="ARBA00004651"/>
    </source>
</evidence>
<feature type="transmembrane region" description="Helical" evidence="8">
    <location>
        <begin position="214"/>
        <end position="236"/>
    </location>
</feature>
<gene>
    <name evidence="10" type="ORF">HNQ45_000400</name>
</gene>
<evidence type="ECO:0000259" key="9">
    <source>
        <dbReference type="Pfam" id="PF13303"/>
    </source>
</evidence>
<evidence type="ECO:0000256" key="5">
    <source>
        <dbReference type="ARBA" id="ARBA00022692"/>
    </source>
</evidence>